<comment type="caution">
    <text evidence="3">The sequence shown here is derived from an EMBL/GenBank/DDBJ whole genome shotgun (WGS) entry which is preliminary data.</text>
</comment>
<accession>A0A5D4RII6</accession>
<evidence type="ECO:0000313" key="4">
    <source>
        <dbReference type="Proteomes" id="UP000322139"/>
    </source>
</evidence>
<evidence type="ECO:0000259" key="2">
    <source>
        <dbReference type="Pfam" id="PF10335"/>
    </source>
</evidence>
<dbReference type="EMBL" id="VTER01000003">
    <property type="protein sequence ID" value="TYS50161.1"/>
    <property type="molecule type" value="Genomic_DNA"/>
</dbReference>
<feature type="domain" description="DUF294" evidence="2">
    <location>
        <begin position="178"/>
        <end position="318"/>
    </location>
</feature>
<dbReference type="GO" id="GO:0008773">
    <property type="term" value="F:[protein-PII] uridylyltransferase activity"/>
    <property type="evidence" value="ECO:0007669"/>
    <property type="project" value="InterPro"/>
</dbReference>
<feature type="domain" description="Protein-PII uridylyltransferase N-terminal" evidence="1">
    <location>
        <begin position="24"/>
        <end position="139"/>
    </location>
</feature>
<protein>
    <recommendedName>
        <fullName evidence="5">CBS domain-containing protein</fullName>
    </recommendedName>
</protein>
<reference evidence="3 4" key="1">
    <citation type="submission" date="2019-08" db="EMBL/GenBank/DDBJ databases">
        <title>Bacillus genomes from the desert of Cuatro Cienegas, Coahuila.</title>
        <authorList>
            <person name="Olmedo-Alvarez G."/>
        </authorList>
    </citation>
    <scope>NUCLEOTIDE SEQUENCE [LARGE SCALE GENOMIC DNA]</scope>
    <source>
        <strain evidence="3 4">CH446_14T</strain>
    </source>
</reference>
<gene>
    <name evidence="3" type="ORF">FZD51_06300</name>
</gene>
<name>A0A5D4RII6_9BACI</name>
<dbReference type="InterPro" id="IPR005105">
    <property type="entry name" value="GlnD_Uridyltrans_N"/>
</dbReference>
<sequence length="324" mass="37389">MQDFQSYAEIREWKDSRIFMAAASTSRINEIHDEAMKYVFRQSVQKVRKRPDESDFVWFVTGSGGRLEQGVISDQDHGIVFTGGEEKAAYFQELGQELSYGLNETGYPYCEGKVMSSNPLWRRTAEAWKGQLEQWIEEESWESIRYLQIFYDARSLEGSGVYISELKSYVHTKMMAGPRLLKRLAENSMHIKPAVGPLGQILVEEKGKFEGCIDLKQTAFLPYVNSIRLLAMKEGLFETSTLERISRLAEKAEYRDALKKAEHNFRLLLSCRESIFSTARSYEASHYLNVRNLPREERAELRNILKGGKKLHQFVQAKIEKGVQ</sequence>
<evidence type="ECO:0008006" key="5">
    <source>
        <dbReference type="Google" id="ProtNLM"/>
    </source>
</evidence>
<dbReference type="Pfam" id="PF10335">
    <property type="entry name" value="DUF294_C"/>
    <property type="match status" value="1"/>
</dbReference>
<dbReference type="RefSeq" id="WP_148973985.1">
    <property type="nucleotide sequence ID" value="NZ_VTER01000003.1"/>
</dbReference>
<evidence type="ECO:0000313" key="3">
    <source>
        <dbReference type="EMBL" id="TYS50161.1"/>
    </source>
</evidence>
<dbReference type="CDD" id="cd05401">
    <property type="entry name" value="NT_GlnE_GlnD_like"/>
    <property type="match status" value="1"/>
</dbReference>
<organism evidence="3 4">
    <name type="scientific">Bacillus infantis</name>
    <dbReference type="NCBI Taxonomy" id="324767"/>
    <lineage>
        <taxon>Bacteria</taxon>
        <taxon>Bacillati</taxon>
        <taxon>Bacillota</taxon>
        <taxon>Bacilli</taxon>
        <taxon>Bacillales</taxon>
        <taxon>Bacillaceae</taxon>
        <taxon>Bacillus</taxon>
    </lineage>
</organism>
<dbReference type="InterPro" id="IPR018821">
    <property type="entry name" value="DUF294_put_nucleoTrafse_sb-bd"/>
</dbReference>
<dbReference type="Pfam" id="PF03445">
    <property type="entry name" value="DUF294"/>
    <property type="match status" value="1"/>
</dbReference>
<dbReference type="AlphaFoldDB" id="A0A5D4RII6"/>
<proteinExistence type="predicted"/>
<dbReference type="Proteomes" id="UP000322139">
    <property type="component" value="Unassembled WGS sequence"/>
</dbReference>
<evidence type="ECO:0000259" key="1">
    <source>
        <dbReference type="Pfam" id="PF03445"/>
    </source>
</evidence>